<sequence length="281" mass="31365">MRIDYLSSNETEPDIRLSDAMLYAALRQELGEMLELFDERRAHDGSNPLWGRDRYRILRCRIEAVAATYAEPAVMAALGDARIVAGHRVQGEMDRLSGMGRGAILRNMRDPAGRLRYTQAGDRYDQHRSAIGADAYTHDILVQPNLELEFSRRYLVVAGEIAAETPIRFCEAEPLLLLDPLNRNRQARDPWSALEAGDSTWPRMQRKAAEALLADYRLVSGSIDVGLALHLDGSRSAHVEAVTACRPGDSDIYFADASAYARKIAAHLAEIEPSLREHPEP</sequence>
<dbReference type="RefSeq" id="WP_264772247.1">
    <property type="nucleotide sequence ID" value="NZ_JAPDOG010000011.1"/>
</dbReference>
<accession>A0ABT3J530</accession>
<protein>
    <submittedName>
        <fullName evidence="1">Uncharacterized protein</fullName>
    </submittedName>
</protein>
<evidence type="ECO:0000313" key="1">
    <source>
        <dbReference type="EMBL" id="MCW3782514.1"/>
    </source>
</evidence>
<evidence type="ECO:0000313" key="2">
    <source>
        <dbReference type="Proteomes" id="UP001207582"/>
    </source>
</evidence>
<organism evidence="1 2">
    <name type="scientific">Defluviimonas salinarum</name>
    <dbReference type="NCBI Taxonomy" id="2992147"/>
    <lineage>
        <taxon>Bacteria</taxon>
        <taxon>Pseudomonadati</taxon>
        <taxon>Pseudomonadota</taxon>
        <taxon>Alphaproteobacteria</taxon>
        <taxon>Rhodobacterales</taxon>
        <taxon>Paracoccaceae</taxon>
        <taxon>Albidovulum</taxon>
    </lineage>
</organism>
<dbReference type="EMBL" id="JAPDOG010000011">
    <property type="protein sequence ID" value="MCW3782514.1"/>
    <property type="molecule type" value="Genomic_DNA"/>
</dbReference>
<keyword evidence="2" id="KW-1185">Reference proteome</keyword>
<dbReference type="Proteomes" id="UP001207582">
    <property type="component" value="Unassembled WGS sequence"/>
</dbReference>
<gene>
    <name evidence="1" type="ORF">OM960_13060</name>
</gene>
<comment type="caution">
    <text evidence="1">The sequence shown here is derived from an EMBL/GenBank/DDBJ whole genome shotgun (WGS) entry which is preliminary data.</text>
</comment>
<proteinExistence type="predicted"/>
<name>A0ABT3J530_9RHOB</name>
<reference evidence="1 2" key="1">
    <citation type="submission" date="2022-10" db="EMBL/GenBank/DDBJ databases">
        <title>Defluviimonas sp. CAU 1641 isolated from mud.</title>
        <authorList>
            <person name="Kim W."/>
        </authorList>
    </citation>
    <scope>NUCLEOTIDE SEQUENCE [LARGE SCALE GENOMIC DNA]</scope>
    <source>
        <strain evidence="1 2">CAU 1641</strain>
    </source>
</reference>